<dbReference type="Gene3D" id="3.40.50.2020">
    <property type="match status" value="1"/>
</dbReference>
<dbReference type="InterPro" id="IPR029057">
    <property type="entry name" value="PRTase-like"/>
</dbReference>
<evidence type="ECO:0000313" key="4">
    <source>
        <dbReference type="Proteomes" id="UP000182448"/>
    </source>
</evidence>
<dbReference type="PANTHER" id="PTHR47505:SF1">
    <property type="entry name" value="DNA UTILIZATION PROTEIN YHGH"/>
    <property type="match status" value="1"/>
</dbReference>
<organism evidence="3 4">
    <name type="scientific">Weissella hellenica</name>
    <dbReference type="NCBI Taxonomy" id="46256"/>
    <lineage>
        <taxon>Bacteria</taxon>
        <taxon>Bacillati</taxon>
        <taxon>Bacillota</taxon>
        <taxon>Bacilli</taxon>
        <taxon>Lactobacillales</taxon>
        <taxon>Lactobacillaceae</taxon>
        <taxon>Weissella</taxon>
    </lineage>
</organism>
<dbReference type="InterPro" id="IPR051910">
    <property type="entry name" value="ComF/GntX_DNA_util-trans"/>
</dbReference>
<comment type="similarity">
    <text evidence="1">Belongs to the ComF/GntX family.</text>
</comment>
<evidence type="ECO:0000313" key="3">
    <source>
        <dbReference type="EMBL" id="SCB97246.1"/>
    </source>
</evidence>
<protein>
    <submittedName>
        <fullName evidence="3">Competence protein ComFC</fullName>
    </submittedName>
</protein>
<proteinExistence type="inferred from homology"/>
<dbReference type="Proteomes" id="UP000182448">
    <property type="component" value="Unassembled WGS sequence"/>
</dbReference>
<evidence type="ECO:0000256" key="1">
    <source>
        <dbReference type="ARBA" id="ARBA00008007"/>
    </source>
</evidence>
<dbReference type="InterPro" id="IPR000836">
    <property type="entry name" value="PRTase_dom"/>
</dbReference>
<comment type="caution">
    <text evidence="3">The sequence shown here is derived from an EMBL/GenBank/DDBJ whole genome shotgun (WGS) entry which is preliminary data.</text>
</comment>
<reference evidence="3 4" key="1">
    <citation type="submission" date="2016-08" db="EMBL/GenBank/DDBJ databases">
        <authorList>
            <person name="Varghese N."/>
            <person name="Submissions Spin"/>
        </authorList>
    </citation>
    <scope>NUCLEOTIDE SEQUENCE [LARGE SCALE GENOMIC DNA]</scope>
    <source>
        <strain evidence="3 4">R-53116</strain>
    </source>
</reference>
<keyword evidence="4" id="KW-1185">Reference proteome</keyword>
<accession>A0ABY0K1R4</accession>
<dbReference type="EMBL" id="FMAW01000009">
    <property type="protein sequence ID" value="SCB97246.1"/>
    <property type="molecule type" value="Genomic_DNA"/>
</dbReference>
<dbReference type="Pfam" id="PF00156">
    <property type="entry name" value="Pribosyltran"/>
    <property type="match status" value="1"/>
</dbReference>
<sequence length="208" mass="24341">MLFNLSLVKQDIICQECWNEFEMINPITGCLECQIKINQEYCQDCLQWFKQGYPKIKNQALFKYNFKMKEYFKSYKFSGGYHLRLVFKDVIQQKLATMDVDQIVPIPVTDKTYAQRGFNQVVGRLEDLTFAELLECRYSNKKVQSQKNRQERLKTEQPFQLAVSQAYICNQKICLVDDIYTTGRTLRHAAQCLLDAGARDVTSITLAR</sequence>
<evidence type="ECO:0000259" key="2">
    <source>
        <dbReference type="Pfam" id="PF00156"/>
    </source>
</evidence>
<name>A0ABY0K1R4_WEIHE</name>
<dbReference type="PANTHER" id="PTHR47505">
    <property type="entry name" value="DNA UTILIZATION PROTEIN YHGH"/>
    <property type="match status" value="1"/>
</dbReference>
<feature type="domain" description="Phosphoribosyltransferase" evidence="2">
    <location>
        <begin position="120"/>
        <end position="207"/>
    </location>
</feature>
<gene>
    <name evidence="3" type="ORF">GA0061075_1094</name>
</gene>
<dbReference type="SUPFAM" id="SSF53271">
    <property type="entry name" value="PRTase-like"/>
    <property type="match status" value="1"/>
</dbReference>
<dbReference type="CDD" id="cd06223">
    <property type="entry name" value="PRTases_typeI"/>
    <property type="match status" value="1"/>
</dbReference>